<gene>
    <name evidence="9" type="ORF">RND71_001346</name>
</gene>
<dbReference type="PANTHER" id="PTHR47666:SF1">
    <property type="entry name" value="PROTEIN VASCULAR ASSOCIATED DEATH 1, CHLOROPLASTIC"/>
    <property type="match status" value="1"/>
</dbReference>
<dbReference type="Pfam" id="PF02893">
    <property type="entry name" value="GRAM"/>
    <property type="match status" value="1"/>
</dbReference>
<evidence type="ECO:0000256" key="1">
    <source>
        <dbReference type="ARBA" id="ARBA00004167"/>
    </source>
</evidence>
<protein>
    <recommendedName>
        <fullName evidence="8">VASt domain-containing protein</fullName>
    </recommendedName>
</protein>
<comment type="subcellular location">
    <subcellularLocation>
        <location evidence="1">Membrane</location>
        <topology evidence="1">Single-pass membrane protein</topology>
    </subcellularLocation>
</comment>
<evidence type="ECO:0000256" key="3">
    <source>
        <dbReference type="ARBA" id="ARBA00022989"/>
    </source>
</evidence>
<name>A0AAE1SZ56_9SOLA</name>
<dbReference type="InterPro" id="IPR011993">
    <property type="entry name" value="PH-like_dom_sf"/>
</dbReference>
<dbReference type="Gene3D" id="2.30.29.30">
    <property type="entry name" value="Pleckstrin-homology domain (PH domain)/Phosphotyrosine-binding domain (PTB)"/>
    <property type="match status" value="1"/>
</dbReference>
<evidence type="ECO:0000256" key="7">
    <source>
        <dbReference type="SAM" id="Phobius"/>
    </source>
</evidence>
<dbReference type="PROSITE" id="PS51778">
    <property type="entry name" value="VAST"/>
    <property type="match status" value="1"/>
</dbReference>
<accession>A0AAE1SZ56</accession>
<keyword evidence="2 7" id="KW-0812">Transmembrane</keyword>
<evidence type="ECO:0000256" key="5">
    <source>
        <dbReference type="SAM" id="Coils"/>
    </source>
</evidence>
<sequence length="719" mass="81485">MAAVVSEKIMSPSPPPSQHMHLSPSTSRRSLDSDAAPDRRPSLDLSSYNSTASPSRLSDAQNQLALRSEEYRQLFRLPPDEVLVQDFNCALQESFLLQGHMYLFGHNICFYSNLFGFETKYFFTSFLSRDEAFKLINDGWLQHNGAEESTDLGPKSDLNILDSGIVEGTDSFRQDTEGVESLERNKDDMVQEDSKPLVIGEFVIVSTPLGVQNNVEEEAVIVQNTDCSSSGKSSALRQEDSDAPKVPECFTLVAEAKFPVKVEKFFELFISDDGIPFQESFRRKCDDKDFKCTQWRPHEEFGHARDLSFQHPIKIYLGAKFGGCHEVQKYRCYRNSHLMIETSQEVSDVPYADYFRVEVWRLICWWEGEIELLLFSHFICYIFSWGRQGIEWGGRAKVPVEGKVALGILASKKGQGWRQGKCKAWVVACVTRRVHNGFWDVENDGDEPEGGCSLKVYVNVAFSKKTMFRGEDFSHNLCSITLYKTYQALSPHFATPMKSEKILGERKHENVEGVGKIVQSTVDEVREVYAIWIALAHELLKQKKLEKEEAGGRAANVVTSTQSKESSEHVEKLDETINEVRSQPLLNQQAADQGSCSSTVSIISLCRDFMLKCSSSLKSQSQVSFLVVITVVVILLLMQMSILVLLGRPQHVHVIPEGDFGSNMYRTGVDTLAFLDKKINHLKDEMLMVETLLDKMQQEHTLLKTKLEEFEHLRKQQKG</sequence>
<keyword evidence="10" id="KW-1185">Reference proteome</keyword>
<evidence type="ECO:0000256" key="6">
    <source>
        <dbReference type="SAM" id="MobiDB-lite"/>
    </source>
</evidence>
<dbReference type="GO" id="GO:0016020">
    <property type="term" value="C:membrane"/>
    <property type="evidence" value="ECO:0007669"/>
    <property type="project" value="UniProtKB-SubCell"/>
</dbReference>
<dbReference type="PANTHER" id="PTHR47666">
    <property type="entry name" value="PROTEIN VASCULAR ASSOCIATED DEATH 1, CHLOROPLASTIC"/>
    <property type="match status" value="1"/>
</dbReference>
<keyword evidence="5" id="KW-0175">Coiled coil</keyword>
<dbReference type="AlphaFoldDB" id="A0AAE1SZ56"/>
<evidence type="ECO:0000256" key="4">
    <source>
        <dbReference type="ARBA" id="ARBA00023136"/>
    </source>
</evidence>
<organism evidence="9 10">
    <name type="scientific">Anisodus tanguticus</name>
    <dbReference type="NCBI Taxonomy" id="243964"/>
    <lineage>
        <taxon>Eukaryota</taxon>
        <taxon>Viridiplantae</taxon>
        <taxon>Streptophyta</taxon>
        <taxon>Embryophyta</taxon>
        <taxon>Tracheophyta</taxon>
        <taxon>Spermatophyta</taxon>
        <taxon>Magnoliopsida</taxon>
        <taxon>eudicotyledons</taxon>
        <taxon>Gunneridae</taxon>
        <taxon>Pentapetalae</taxon>
        <taxon>asterids</taxon>
        <taxon>lamiids</taxon>
        <taxon>Solanales</taxon>
        <taxon>Solanaceae</taxon>
        <taxon>Solanoideae</taxon>
        <taxon>Hyoscyameae</taxon>
        <taxon>Anisodus</taxon>
    </lineage>
</organism>
<dbReference type="GO" id="GO:0043069">
    <property type="term" value="P:negative regulation of programmed cell death"/>
    <property type="evidence" value="ECO:0007669"/>
    <property type="project" value="TreeGrafter"/>
</dbReference>
<reference evidence="9" key="1">
    <citation type="submission" date="2023-12" db="EMBL/GenBank/DDBJ databases">
        <title>Genome assembly of Anisodus tanguticus.</title>
        <authorList>
            <person name="Wang Y.-J."/>
        </authorList>
    </citation>
    <scope>NUCLEOTIDE SEQUENCE</scope>
    <source>
        <strain evidence="9">KB-2021</strain>
        <tissue evidence="9">Leaf</tissue>
    </source>
</reference>
<feature type="domain" description="VASt" evidence="8">
    <location>
        <begin position="249"/>
        <end position="544"/>
    </location>
</feature>
<evidence type="ECO:0000313" key="9">
    <source>
        <dbReference type="EMBL" id="KAK4379484.1"/>
    </source>
</evidence>
<dbReference type="Proteomes" id="UP001291623">
    <property type="component" value="Unassembled WGS sequence"/>
</dbReference>
<dbReference type="EMBL" id="JAVYJV010000001">
    <property type="protein sequence ID" value="KAK4379484.1"/>
    <property type="molecule type" value="Genomic_DNA"/>
</dbReference>
<feature type="region of interest" description="Disordered" evidence="6">
    <location>
        <begin position="1"/>
        <end position="61"/>
    </location>
</feature>
<evidence type="ECO:0000256" key="2">
    <source>
        <dbReference type="ARBA" id="ARBA00022692"/>
    </source>
</evidence>
<dbReference type="InterPro" id="IPR031968">
    <property type="entry name" value="VASt"/>
</dbReference>
<evidence type="ECO:0000259" key="8">
    <source>
        <dbReference type="PROSITE" id="PS51778"/>
    </source>
</evidence>
<feature type="compositionally biased region" description="Basic and acidic residues" evidence="6">
    <location>
        <begin position="29"/>
        <end position="42"/>
    </location>
</feature>
<comment type="caution">
    <text evidence="9">The sequence shown here is derived from an EMBL/GenBank/DDBJ whole genome shotgun (WGS) entry which is preliminary data.</text>
</comment>
<keyword evidence="4 7" id="KW-0472">Membrane</keyword>
<dbReference type="Pfam" id="PF16016">
    <property type="entry name" value="VASt"/>
    <property type="match status" value="1"/>
</dbReference>
<keyword evidence="3 7" id="KW-1133">Transmembrane helix</keyword>
<feature type="transmembrane region" description="Helical" evidence="7">
    <location>
        <begin position="623"/>
        <end position="646"/>
    </location>
</feature>
<dbReference type="SMART" id="SM00568">
    <property type="entry name" value="GRAM"/>
    <property type="match status" value="1"/>
</dbReference>
<feature type="compositionally biased region" description="Polar residues" evidence="6">
    <location>
        <begin position="44"/>
        <end position="61"/>
    </location>
</feature>
<proteinExistence type="predicted"/>
<feature type="coiled-coil region" evidence="5">
    <location>
        <begin position="679"/>
        <end position="713"/>
    </location>
</feature>
<dbReference type="InterPro" id="IPR004182">
    <property type="entry name" value="GRAM"/>
</dbReference>
<evidence type="ECO:0000313" key="10">
    <source>
        <dbReference type="Proteomes" id="UP001291623"/>
    </source>
</evidence>